<proteinExistence type="predicted"/>
<feature type="compositionally biased region" description="Low complexity" evidence="5">
    <location>
        <begin position="843"/>
        <end position="865"/>
    </location>
</feature>
<evidence type="ECO:0000256" key="3">
    <source>
        <dbReference type="ARBA" id="ARBA00022806"/>
    </source>
</evidence>
<accession>A0ABU9YFQ4</accession>
<feature type="region of interest" description="Disordered" evidence="5">
    <location>
        <begin position="878"/>
        <end position="944"/>
    </location>
</feature>
<keyword evidence="8" id="KW-1185">Reference proteome</keyword>
<keyword evidence="1" id="KW-0547">Nucleotide-binding</keyword>
<dbReference type="InterPro" id="IPR027417">
    <property type="entry name" value="P-loop_NTPase"/>
</dbReference>
<keyword evidence="2" id="KW-0378">Hydrolase</keyword>
<evidence type="ECO:0000256" key="5">
    <source>
        <dbReference type="SAM" id="MobiDB-lite"/>
    </source>
</evidence>
<dbReference type="InterPro" id="IPR055206">
    <property type="entry name" value="DEXQc_SUV3"/>
</dbReference>
<protein>
    <submittedName>
        <fullName evidence="7">Helicase-related protein</fullName>
    </submittedName>
</protein>
<dbReference type="Pfam" id="PF00271">
    <property type="entry name" value="Helicase_C"/>
    <property type="match status" value="1"/>
</dbReference>
<feature type="domain" description="Helicase C-terminal" evidence="6">
    <location>
        <begin position="158"/>
        <end position="316"/>
    </location>
</feature>
<organism evidence="7 8">
    <name type="scientific">Tistrella arctica</name>
    <dbReference type="NCBI Taxonomy" id="3133430"/>
    <lineage>
        <taxon>Bacteria</taxon>
        <taxon>Pseudomonadati</taxon>
        <taxon>Pseudomonadota</taxon>
        <taxon>Alphaproteobacteria</taxon>
        <taxon>Geminicoccales</taxon>
        <taxon>Geminicoccaceae</taxon>
        <taxon>Tistrella</taxon>
    </lineage>
</organism>
<evidence type="ECO:0000259" key="6">
    <source>
        <dbReference type="PROSITE" id="PS51194"/>
    </source>
</evidence>
<dbReference type="Gene3D" id="3.40.50.300">
    <property type="entry name" value="P-loop containing nucleotide triphosphate hydrolases"/>
    <property type="match status" value="2"/>
</dbReference>
<evidence type="ECO:0000313" key="7">
    <source>
        <dbReference type="EMBL" id="MEN2987627.1"/>
    </source>
</evidence>
<gene>
    <name evidence="7" type="ORF">WG926_04880</name>
</gene>
<dbReference type="Proteomes" id="UP001413721">
    <property type="component" value="Unassembled WGS sequence"/>
</dbReference>
<evidence type="ECO:0000256" key="2">
    <source>
        <dbReference type="ARBA" id="ARBA00022801"/>
    </source>
</evidence>
<dbReference type="PANTHER" id="PTHR12131:SF1">
    <property type="entry name" value="ATP-DEPENDENT RNA HELICASE SUPV3L1, MITOCHONDRIAL-RELATED"/>
    <property type="match status" value="1"/>
</dbReference>
<dbReference type="PROSITE" id="PS51194">
    <property type="entry name" value="HELICASE_CTER"/>
    <property type="match status" value="1"/>
</dbReference>
<evidence type="ECO:0000256" key="1">
    <source>
        <dbReference type="ARBA" id="ARBA00022741"/>
    </source>
</evidence>
<keyword evidence="4" id="KW-0067">ATP-binding</keyword>
<evidence type="ECO:0000313" key="8">
    <source>
        <dbReference type="Proteomes" id="UP001413721"/>
    </source>
</evidence>
<evidence type="ECO:0000256" key="4">
    <source>
        <dbReference type="ARBA" id="ARBA00022840"/>
    </source>
</evidence>
<dbReference type="InterPro" id="IPR001650">
    <property type="entry name" value="Helicase_C-like"/>
</dbReference>
<dbReference type="GO" id="GO:0004386">
    <property type="term" value="F:helicase activity"/>
    <property type="evidence" value="ECO:0007669"/>
    <property type="project" value="UniProtKB-KW"/>
</dbReference>
<dbReference type="Pfam" id="PF22527">
    <property type="entry name" value="DEXQc_Suv3"/>
    <property type="match status" value="1"/>
</dbReference>
<dbReference type="EMBL" id="JBBKTW010000002">
    <property type="protein sequence ID" value="MEN2987627.1"/>
    <property type="molecule type" value="Genomic_DNA"/>
</dbReference>
<dbReference type="SMART" id="SM00490">
    <property type="entry name" value="HELICc"/>
    <property type="match status" value="1"/>
</dbReference>
<dbReference type="InterPro" id="IPR050699">
    <property type="entry name" value="RNA-DNA_Helicase"/>
</dbReference>
<comment type="caution">
    <text evidence="7">The sequence shown here is derived from an EMBL/GenBank/DDBJ whole genome shotgun (WGS) entry which is preliminary data.</text>
</comment>
<sequence length="944" mass="101925">MMMSADGPSRLRAVLGPTNTGKTHLAVERMLAHRTGMMGFPLRLLAREVYDRVARAKGADKVALITGEEKIVPPEARYFLCTVESMPLDLGVEFLCIDEIQLAADPDRGHIFTDRLLHARGFAETMFLGAETIAPLLRRLLPGIEIDSRPRMSKLSYTGAKSLTRLPPRTAIVAFSAADVYAIAEIMRRQRGGAAVVMGALSPRTRNAQVEMYQQGEVDFLVATDAIGMGLNLDVDHVCFASTRKFDGRDLRPLSAQELAQIAGRAGRHLRNGSFGTTAEVGGLSPDLVDAIEDHDFQPLRRLFWRSRALDFRSIDHLVRSLDVLPEIDALAPAPPAEDYLALVHMGRQPELRDRARGHDAVRLLWDVCRVPDFHAAVGAGHVGLLRRLFLHLTQPGNEGRLPGAWLGDNLARLDRVDGDLDRLTERLARIRTWSYIANRPGWVADAGEFQMMARRIEDRLSDALHDRLTQRFVDRDMARASRQAEAWRAVEPLVAHDGRVDLDGRDIGRLVGFDFRPDPEAALLLEIRPVRERVRKALRRFIEARFTRLMALPDLSTLMTLASAPAADDADMAGAAGDVAADGIDVRVDGAVLGRLGRDTEGRPRLVLPHRDHLPPEPLADLVRRVEQVLADRAAEADEPLLRLAAGALKGPARGIAFQMVEAGGITDAVAARDLIDGLDDDQKRRLARFGVRLGRRYLYLKPLFEPARIALRRPFIAARSGAVLPETADGVRTSLSLDVPVAPALAGALRAAGYVVLGARAVRVDMVERLDAQCRALLRGPQVAGGSAVDTSLLAPLGCPPADAPALLAGLGYRCHAGEDGRVMLLPQKTRRPAGGRARGRGPQAPAPGAVPADVPQAPAPGAVPADLVVEAPAAPAGRKPRRGGNPGAARPAPVAAIDPTNPFAKLGALFAGPGGQDAAAPDEARRNTPAGSARIRRGASR</sequence>
<feature type="compositionally biased region" description="Basic residues" evidence="5">
    <location>
        <begin position="833"/>
        <end position="842"/>
    </location>
</feature>
<dbReference type="PANTHER" id="PTHR12131">
    <property type="entry name" value="ATP-DEPENDENT RNA AND DNA HELICASE"/>
    <property type="match status" value="1"/>
</dbReference>
<feature type="compositionally biased region" description="Low complexity" evidence="5">
    <location>
        <begin position="890"/>
        <end position="899"/>
    </location>
</feature>
<feature type="region of interest" description="Disordered" evidence="5">
    <location>
        <begin position="833"/>
        <end position="865"/>
    </location>
</feature>
<reference evidence="7 8" key="1">
    <citation type="submission" date="2024-03" db="EMBL/GenBank/DDBJ databases">
        <title>High-quality draft genome sequencing of Tistrella sp. BH-R2-4.</title>
        <authorList>
            <person name="Dong C."/>
        </authorList>
    </citation>
    <scope>NUCLEOTIDE SEQUENCE [LARGE SCALE GENOMIC DNA]</scope>
    <source>
        <strain evidence="7 8">BH-R2-4</strain>
    </source>
</reference>
<name>A0ABU9YFQ4_9PROT</name>
<dbReference type="SUPFAM" id="SSF52540">
    <property type="entry name" value="P-loop containing nucleoside triphosphate hydrolases"/>
    <property type="match status" value="2"/>
</dbReference>
<dbReference type="RefSeq" id="WP_345936865.1">
    <property type="nucleotide sequence ID" value="NZ_JBBKTW010000002.1"/>
</dbReference>
<keyword evidence="3 7" id="KW-0347">Helicase</keyword>